<dbReference type="Gene3D" id="3.40.50.720">
    <property type="entry name" value="NAD(P)-binding Rossmann-like Domain"/>
    <property type="match status" value="1"/>
</dbReference>
<evidence type="ECO:0000256" key="2">
    <source>
        <dbReference type="ARBA" id="ARBA00012400"/>
    </source>
</evidence>
<evidence type="ECO:0000256" key="4">
    <source>
        <dbReference type="ARBA" id="ARBA00023027"/>
    </source>
</evidence>
<sequence length="174" mass="19457">MIPLHINVKGKRVLVIGGGEIAYRRLKLFLEEGASVTIVSPNVIDEISQLASDLKLEWIKKKVEAADLVDAFIIIAATNDDALNNWIADHATSNQLVNVVSEVEKGNVLVPKTLNKGKLTLSVTTNGASPKVAKEIAEKLDLQFDDKFIQSLEEMYNMRKEKKRKEKEKRECLD</sequence>
<dbReference type="SUPFAM" id="SSF75615">
    <property type="entry name" value="Siroheme synthase middle domains-like"/>
    <property type="match status" value="1"/>
</dbReference>
<keyword evidence="3" id="KW-0560">Oxidoreductase</keyword>
<comment type="pathway">
    <text evidence="1">Porphyrin-containing compound metabolism; siroheme biosynthesis; sirohydrochlorin from precorrin-2: step 1/1.</text>
</comment>
<dbReference type="InterPro" id="IPR006367">
    <property type="entry name" value="Sirohaem_synthase_N"/>
</dbReference>
<dbReference type="NCBIfam" id="TIGR01470">
    <property type="entry name" value="cysG_Nterm"/>
    <property type="match status" value="1"/>
</dbReference>
<keyword evidence="4" id="KW-0520">NAD</keyword>
<evidence type="ECO:0000256" key="6">
    <source>
        <dbReference type="ARBA" id="ARBA00047561"/>
    </source>
</evidence>
<dbReference type="UniPathway" id="UPA00262">
    <property type="reaction ID" value="UER00222"/>
</dbReference>
<dbReference type="EC" id="1.3.1.76" evidence="2"/>
<dbReference type="EMBL" id="CP016020">
    <property type="protein sequence ID" value="APH05311.1"/>
    <property type="molecule type" value="Genomic_DNA"/>
</dbReference>
<evidence type="ECO:0000256" key="1">
    <source>
        <dbReference type="ARBA" id="ARBA00005010"/>
    </source>
</evidence>
<name>A0A1L3MSI1_9BACI</name>
<comment type="catalytic activity">
    <reaction evidence="6">
        <text>precorrin-2 + NAD(+) = sirohydrochlorin + NADH + 2 H(+)</text>
        <dbReference type="Rhea" id="RHEA:15613"/>
        <dbReference type="ChEBI" id="CHEBI:15378"/>
        <dbReference type="ChEBI" id="CHEBI:57540"/>
        <dbReference type="ChEBI" id="CHEBI:57945"/>
        <dbReference type="ChEBI" id="CHEBI:58351"/>
        <dbReference type="ChEBI" id="CHEBI:58827"/>
        <dbReference type="EC" id="1.3.1.76"/>
    </reaction>
</comment>
<dbReference type="AlphaFoldDB" id="A0A1L3MSI1"/>
<proteinExistence type="predicted"/>
<dbReference type="SUPFAM" id="SSF51735">
    <property type="entry name" value="NAD(P)-binding Rossmann-fold domains"/>
    <property type="match status" value="1"/>
</dbReference>
<dbReference type="GO" id="GO:0019354">
    <property type="term" value="P:siroheme biosynthetic process"/>
    <property type="evidence" value="ECO:0007669"/>
    <property type="project" value="UniProtKB-UniPathway"/>
</dbReference>
<dbReference type="InterPro" id="IPR028161">
    <property type="entry name" value="Met8-like"/>
</dbReference>
<organism evidence="7 8">
    <name type="scientific">Bacillus weihaiensis</name>
    <dbReference type="NCBI Taxonomy" id="1547283"/>
    <lineage>
        <taxon>Bacteria</taxon>
        <taxon>Bacillati</taxon>
        <taxon>Bacillota</taxon>
        <taxon>Bacilli</taxon>
        <taxon>Bacillales</taxon>
        <taxon>Bacillaceae</taxon>
        <taxon>Bacillus</taxon>
    </lineage>
</organism>
<dbReference type="InterPro" id="IPR036291">
    <property type="entry name" value="NAD(P)-bd_dom_sf"/>
</dbReference>
<protein>
    <recommendedName>
        <fullName evidence="2">precorrin-2 dehydrogenase</fullName>
        <ecNumber evidence="2">1.3.1.76</ecNumber>
    </recommendedName>
</protein>
<dbReference type="RefSeq" id="WP_072580102.1">
    <property type="nucleotide sequence ID" value="NZ_CP016020.1"/>
</dbReference>
<keyword evidence="5" id="KW-0627">Porphyrin biosynthesis</keyword>
<evidence type="ECO:0000313" key="8">
    <source>
        <dbReference type="Proteomes" id="UP000181936"/>
    </source>
</evidence>
<evidence type="ECO:0000256" key="5">
    <source>
        <dbReference type="ARBA" id="ARBA00023244"/>
    </source>
</evidence>
<evidence type="ECO:0000256" key="3">
    <source>
        <dbReference type="ARBA" id="ARBA00023002"/>
    </source>
</evidence>
<reference evidence="7 8" key="1">
    <citation type="journal article" date="2016" name="Sci. Rep.">
        <title>Complete genome sequence and transcriptomic analysis of a novel marine strain Bacillus weihaiensis reveals the mechanism of brown algae degradation.</title>
        <authorList>
            <person name="Zhu Y."/>
            <person name="Chen P."/>
            <person name="Bao Y."/>
            <person name="Men Y."/>
            <person name="Zeng Y."/>
            <person name="Yang J."/>
            <person name="Sun J."/>
            <person name="Sun Y."/>
        </authorList>
    </citation>
    <scope>NUCLEOTIDE SEQUENCE [LARGE SCALE GENOMIC DNA]</scope>
    <source>
        <strain evidence="7 8">Alg07</strain>
    </source>
</reference>
<dbReference type="KEGG" id="bwh:A9C19_11420"/>
<gene>
    <name evidence="7" type="ORF">A9C19_11420</name>
</gene>
<dbReference type="InterPro" id="IPR042518">
    <property type="entry name" value="SirC_C"/>
</dbReference>
<dbReference type="OrthoDB" id="9773765at2"/>
<dbReference type="PANTHER" id="PTHR35330">
    <property type="entry name" value="SIROHEME BIOSYNTHESIS PROTEIN MET8"/>
    <property type="match status" value="1"/>
</dbReference>
<keyword evidence="8" id="KW-1185">Reference proteome</keyword>
<dbReference type="PANTHER" id="PTHR35330:SF1">
    <property type="entry name" value="SIROHEME BIOSYNTHESIS PROTEIN MET8"/>
    <property type="match status" value="1"/>
</dbReference>
<accession>A0A1L3MSI1</accession>
<dbReference type="Proteomes" id="UP000181936">
    <property type="component" value="Chromosome"/>
</dbReference>
<dbReference type="STRING" id="1547283.A9C19_11420"/>
<dbReference type="GO" id="GO:0004325">
    <property type="term" value="F:ferrochelatase activity"/>
    <property type="evidence" value="ECO:0007669"/>
    <property type="project" value="InterPro"/>
</dbReference>
<dbReference type="GO" id="GO:0043115">
    <property type="term" value="F:precorrin-2 dehydrogenase activity"/>
    <property type="evidence" value="ECO:0007669"/>
    <property type="project" value="UniProtKB-EC"/>
</dbReference>
<evidence type="ECO:0000313" key="7">
    <source>
        <dbReference type="EMBL" id="APH05311.1"/>
    </source>
</evidence>
<dbReference type="Pfam" id="PF13241">
    <property type="entry name" value="NAD_binding_7"/>
    <property type="match status" value="1"/>
</dbReference>
<dbReference type="Gene3D" id="1.10.8.610">
    <property type="entry name" value="SirC, precorrin-2 dehydrogenase, C-terminal helical domain-like"/>
    <property type="match status" value="1"/>
</dbReference>